<sequence>MRIKKYNPIKYCDDLWAEWVKLRDGKKCVKCGTEFELHSHHIIKRGVWNLRYDIDNGLTLCFYDHFHWLRQNPMDYIKWLNDKYPGLLDKLELKRYEKARHDYTLLVICLESEIRKLKRRQP</sequence>
<dbReference type="GO" id="GO:0003676">
    <property type="term" value="F:nucleic acid binding"/>
    <property type="evidence" value="ECO:0007669"/>
    <property type="project" value="InterPro"/>
</dbReference>
<comment type="caution">
    <text evidence="2">The sequence shown here is derived from an EMBL/GenBank/DDBJ whole genome shotgun (WGS) entry which is preliminary data.</text>
</comment>
<dbReference type="Pfam" id="PF01844">
    <property type="entry name" value="HNH"/>
    <property type="match status" value="1"/>
</dbReference>
<dbReference type="GO" id="GO:0008270">
    <property type="term" value="F:zinc ion binding"/>
    <property type="evidence" value="ECO:0007669"/>
    <property type="project" value="InterPro"/>
</dbReference>
<proteinExistence type="predicted"/>
<evidence type="ECO:0000259" key="1">
    <source>
        <dbReference type="Pfam" id="PF01844"/>
    </source>
</evidence>
<dbReference type="InterPro" id="IPR002711">
    <property type="entry name" value="HNH"/>
</dbReference>
<protein>
    <recommendedName>
        <fullName evidence="1">HNH domain-containing protein</fullName>
    </recommendedName>
</protein>
<organism evidence="2">
    <name type="scientific">marine sediment metagenome</name>
    <dbReference type="NCBI Taxonomy" id="412755"/>
    <lineage>
        <taxon>unclassified sequences</taxon>
        <taxon>metagenomes</taxon>
        <taxon>ecological metagenomes</taxon>
    </lineage>
</organism>
<name>A0A0F9IQ41_9ZZZZ</name>
<feature type="domain" description="HNH" evidence="1">
    <location>
        <begin position="28"/>
        <end position="65"/>
    </location>
</feature>
<reference evidence="2" key="1">
    <citation type="journal article" date="2015" name="Nature">
        <title>Complex archaea that bridge the gap between prokaryotes and eukaryotes.</title>
        <authorList>
            <person name="Spang A."/>
            <person name="Saw J.H."/>
            <person name="Jorgensen S.L."/>
            <person name="Zaremba-Niedzwiedzka K."/>
            <person name="Martijn J."/>
            <person name="Lind A.E."/>
            <person name="van Eijk R."/>
            <person name="Schleper C."/>
            <person name="Guy L."/>
            <person name="Ettema T.J."/>
        </authorList>
    </citation>
    <scope>NUCLEOTIDE SEQUENCE</scope>
</reference>
<dbReference type="AlphaFoldDB" id="A0A0F9IQ41"/>
<accession>A0A0F9IQ41</accession>
<dbReference type="EMBL" id="LAZR01011871">
    <property type="protein sequence ID" value="KKM56276.1"/>
    <property type="molecule type" value="Genomic_DNA"/>
</dbReference>
<dbReference type="GO" id="GO:0004519">
    <property type="term" value="F:endonuclease activity"/>
    <property type="evidence" value="ECO:0007669"/>
    <property type="project" value="InterPro"/>
</dbReference>
<gene>
    <name evidence="2" type="ORF">LCGC14_1551790</name>
</gene>
<evidence type="ECO:0000313" key="2">
    <source>
        <dbReference type="EMBL" id="KKM56276.1"/>
    </source>
</evidence>